<protein>
    <recommendedName>
        <fullName evidence="10">Short-chain dehydrogenase/reductase 3</fullName>
    </recommendedName>
    <alternativeName>
        <fullName evidence="11">Retinal short-chain dehydrogenase/reductase 1</fullName>
    </alternativeName>
</protein>
<gene>
    <name evidence="15" type="ORF">GSLYS_00006904001</name>
</gene>
<keyword evidence="3 13" id="KW-0812">Transmembrane</keyword>
<dbReference type="PRINTS" id="PR00080">
    <property type="entry name" value="SDRFAMILY"/>
</dbReference>
<comment type="subcellular location">
    <subcellularLocation>
        <location evidence="1">Membrane</location>
        <topology evidence="1">Multi-pass membrane protein</topology>
    </subcellularLocation>
</comment>
<dbReference type="Pfam" id="PF00106">
    <property type="entry name" value="adh_short"/>
    <property type="match status" value="1"/>
</dbReference>
<proteinExistence type="inferred from homology"/>
<dbReference type="InterPro" id="IPR057326">
    <property type="entry name" value="KR_dom"/>
</dbReference>
<evidence type="ECO:0000256" key="10">
    <source>
        <dbReference type="ARBA" id="ARBA00068717"/>
    </source>
</evidence>
<dbReference type="EMBL" id="CAXITT010000127">
    <property type="protein sequence ID" value="CAL1532886.1"/>
    <property type="molecule type" value="Genomic_DNA"/>
</dbReference>
<dbReference type="PRINTS" id="PR00081">
    <property type="entry name" value="GDHRDH"/>
</dbReference>
<evidence type="ECO:0000313" key="16">
    <source>
        <dbReference type="Proteomes" id="UP001497497"/>
    </source>
</evidence>
<evidence type="ECO:0000256" key="7">
    <source>
        <dbReference type="ARBA" id="ARBA00023098"/>
    </source>
</evidence>
<keyword evidence="7" id="KW-0443">Lipid metabolism</keyword>
<dbReference type="SMART" id="SM00822">
    <property type="entry name" value="PKS_KR"/>
    <property type="match status" value="1"/>
</dbReference>
<dbReference type="PANTHER" id="PTHR24322">
    <property type="entry name" value="PKSB"/>
    <property type="match status" value="1"/>
</dbReference>
<dbReference type="GO" id="GO:0052650">
    <property type="term" value="F:all-trans-retinol dehydrogenase (NADP+) activity"/>
    <property type="evidence" value="ECO:0007669"/>
    <property type="project" value="UniProtKB-ARBA"/>
</dbReference>
<dbReference type="GO" id="GO:0016020">
    <property type="term" value="C:membrane"/>
    <property type="evidence" value="ECO:0007669"/>
    <property type="project" value="UniProtKB-SubCell"/>
</dbReference>
<dbReference type="AlphaFoldDB" id="A0AAV2HK33"/>
<evidence type="ECO:0000256" key="11">
    <source>
        <dbReference type="ARBA" id="ARBA00082544"/>
    </source>
</evidence>
<keyword evidence="6" id="KW-0560">Oxidoreductase</keyword>
<evidence type="ECO:0000256" key="5">
    <source>
        <dbReference type="ARBA" id="ARBA00022989"/>
    </source>
</evidence>
<evidence type="ECO:0000256" key="2">
    <source>
        <dbReference type="ARBA" id="ARBA00006484"/>
    </source>
</evidence>
<reference evidence="15 16" key="1">
    <citation type="submission" date="2024-04" db="EMBL/GenBank/DDBJ databases">
        <authorList>
            <consortium name="Genoscope - CEA"/>
            <person name="William W."/>
        </authorList>
    </citation>
    <scope>NUCLEOTIDE SEQUENCE [LARGE SCALE GENOMIC DNA]</scope>
</reference>
<evidence type="ECO:0000256" key="3">
    <source>
        <dbReference type="ARBA" id="ARBA00022692"/>
    </source>
</evidence>
<dbReference type="CDD" id="cd05339">
    <property type="entry name" value="17beta-HSDXI-like_SDR_c"/>
    <property type="match status" value="1"/>
</dbReference>
<dbReference type="PANTHER" id="PTHR24322:SF483">
    <property type="entry name" value="SHORT-CHAIN DEHYDROGENASE_REDUCTASE 3"/>
    <property type="match status" value="1"/>
</dbReference>
<dbReference type="Gene3D" id="3.40.50.720">
    <property type="entry name" value="NAD(P)-binding Rossmann-like Domain"/>
    <property type="match status" value="1"/>
</dbReference>
<feature type="transmembrane region" description="Helical" evidence="13">
    <location>
        <begin position="12"/>
        <end position="31"/>
    </location>
</feature>
<evidence type="ECO:0000256" key="4">
    <source>
        <dbReference type="ARBA" id="ARBA00022857"/>
    </source>
</evidence>
<dbReference type="SUPFAM" id="SSF51735">
    <property type="entry name" value="NAD(P)-binding Rossmann-fold domains"/>
    <property type="match status" value="1"/>
</dbReference>
<dbReference type="FunFam" id="3.40.50.720:FF:000131">
    <property type="entry name" value="Short-chain dehydrogenase/reductase 3"/>
    <property type="match status" value="1"/>
</dbReference>
<dbReference type="Proteomes" id="UP001497497">
    <property type="component" value="Unassembled WGS sequence"/>
</dbReference>
<name>A0AAV2HK33_LYMST</name>
<feature type="transmembrane region" description="Helical" evidence="13">
    <location>
        <begin position="271"/>
        <end position="291"/>
    </location>
</feature>
<dbReference type="InterPro" id="IPR020904">
    <property type="entry name" value="Sc_DH/Rdtase_CS"/>
</dbReference>
<dbReference type="InterPro" id="IPR002347">
    <property type="entry name" value="SDR_fam"/>
</dbReference>
<organism evidence="15 16">
    <name type="scientific">Lymnaea stagnalis</name>
    <name type="common">Great pond snail</name>
    <name type="synonym">Helix stagnalis</name>
    <dbReference type="NCBI Taxonomy" id="6523"/>
    <lineage>
        <taxon>Eukaryota</taxon>
        <taxon>Metazoa</taxon>
        <taxon>Spiralia</taxon>
        <taxon>Lophotrochozoa</taxon>
        <taxon>Mollusca</taxon>
        <taxon>Gastropoda</taxon>
        <taxon>Heterobranchia</taxon>
        <taxon>Euthyneura</taxon>
        <taxon>Panpulmonata</taxon>
        <taxon>Hygrophila</taxon>
        <taxon>Lymnaeoidea</taxon>
        <taxon>Lymnaeidae</taxon>
        <taxon>Lymnaea</taxon>
    </lineage>
</organism>
<dbReference type="InterPro" id="IPR036291">
    <property type="entry name" value="NAD(P)-bd_dom_sf"/>
</dbReference>
<comment type="similarity">
    <text evidence="2 12">Belongs to the short-chain dehydrogenases/reductases (SDR) family.</text>
</comment>
<keyword evidence="16" id="KW-1185">Reference proteome</keyword>
<sequence>MLELFKNIGRVAVFVGEIIFIIFKDIIHCFLPQRRKCLYEDEIILITGGGRGIGRKLSLCFAKFHPKHIILWGRTQSTLSKTAKEVQDQGVNCSYMVCDVSSREQIYSLGKEVEAKFGQVTMLINNAGVVHPNSILNSNPEETEKTFRTNVLAHFWTTRAFLPGMIKQNRGHIITISSVLAITALNGASDYCSSKFASSGFSEALQDELKSTGVSGVKVTTVYPYHVDNDMFSGISTRFPQIFPAINEDYLSEKIVDAILCNREKLIVPKLMYLVALFYSIAPVSAVIPIMKFTGVHKAMDQFHEHHKKPSSMSMS</sequence>
<accession>A0AAV2HK33</accession>
<keyword evidence="5 13" id="KW-1133">Transmembrane helix</keyword>
<evidence type="ECO:0000256" key="1">
    <source>
        <dbReference type="ARBA" id="ARBA00004141"/>
    </source>
</evidence>
<dbReference type="GO" id="GO:0005811">
    <property type="term" value="C:lipid droplet"/>
    <property type="evidence" value="ECO:0007669"/>
    <property type="project" value="TreeGrafter"/>
</dbReference>
<keyword evidence="8 13" id="KW-0472">Membrane</keyword>
<dbReference type="PROSITE" id="PS00061">
    <property type="entry name" value="ADH_SHORT"/>
    <property type="match status" value="1"/>
</dbReference>
<evidence type="ECO:0000313" key="15">
    <source>
        <dbReference type="EMBL" id="CAL1532886.1"/>
    </source>
</evidence>
<keyword evidence="4" id="KW-0521">NADP</keyword>
<evidence type="ECO:0000256" key="6">
    <source>
        <dbReference type="ARBA" id="ARBA00023002"/>
    </source>
</evidence>
<comment type="caution">
    <text evidence="15">The sequence shown here is derived from an EMBL/GenBank/DDBJ whole genome shotgun (WGS) entry which is preliminary data.</text>
</comment>
<evidence type="ECO:0000256" key="12">
    <source>
        <dbReference type="RuleBase" id="RU000363"/>
    </source>
</evidence>
<evidence type="ECO:0000256" key="13">
    <source>
        <dbReference type="SAM" id="Phobius"/>
    </source>
</evidence>
<feature type="domain" description="Ketoreductase" evidence="14">
    <location>
        <begin position="42"/>
        <end position="227"/>
    </location>
</feature>
<comment type="function">
    <text evidence="9">Catalyzes the reduction of all-trans-retinal to all-trans-retinol in the presence of NADPH.</text>
</comment>
<evidence type="ECO:0000256" key="8">
    <source>
        <dbReference type="ARBA" id="ARBA00023136"/>
    </source>
</evidence>
<evidence type="ECO:0000256" key="9">
    <source>
        <dbReference type="ARBA" id="ARBA00059620"/>
    </source>
</evidence>
<evidence type="ECO:0000259" key="14">
    <source>
        <dbReference type="SMART" id="SM00822"/>
    </source>
</evidence>